<protein>
    <submittedName>
        <fullName evidence="2">Uncharacterized protein</fullName>
    </submittedName>
</protein>
<evidence type="ECO:0000256" key="1">
    <source>
        <dbReference type="SAM" id="MobiDB-lite"/>
    </source>
</evidence>
<dbReference type="Proteomes" id="UP000606974">
    <property type="component" value="Unassembled WGS sequence"/>
</dbReference>
<dbReference type="AlphaFoldDB" id="A0A8H7AUL7"/>
<keyword evidence="3" id="KW-1185">Reference proteome</keyword>
<sequence length="263" mass="29467">MMGSTGRPSDKKFGYPVWKRRTKENTDIMRQSEANLDAFWSQVDKLMFKKAGDLTGIAVRKLLTQPRILQRTAPWSEPVKPNVKPSSGHGPSEDAATSLIKPLSEIYFDLESCTSKKKASSTAPPPKSKVKTRGAPESNRSSHTAEAEPNPADPQPTFAVDSRALKVFRTVFFMPLLTAVPGEVAWNDFVHAMISTWFGAEKLYGSVWHFTPSKLEVERSIQFHEPHPSGKIPFRIARRHGRRLYRAHGWHGGMFALQEKAVA</sequence>
<dbReference type="PANTHER" id="PTHR40788">
    <property type="entry name" value="CLR5 DOMAIN-CONTAINING PROTEIN-RELATED"/>
    <property type="match status" value="1"/>
</dbReference>
<reference evidence="2" key="1">
    <citation type="submission" date="2020-02" db="EMBL/GenBank/DDBJ databases">
        <authorList>
            <person name="Palmer J.M."/>
        </authorList>
    </citation>
    <scope>NUCLEOTIDE SEQUENCE</scope>
    <source>
        <strain evidence="2">EPUS1.4</strain>
        <tissue evidence="2">Thallus</tissue>
    </source>
</reference>
<evidence type="ECO:0000313" key="3">
    <source>
        <dbReference type="Proteomes" id="UP000606974"/>
    </source>
</evidence>
<feature type="region of interest" description="Disordered" evidence="1">
    <location>
        <begin position="117"/>
        <end position="157"/>
    </location>
</feature>
<proteinExistence type="predicted"/>
<gene>
    <name evidence="2" type="ORF">GJ744_004604</name>
</gene>
<evidence type="ECO:0000313" key="2">
    <source>
        <dbReference type="EMBL" id="KAF7511415.1"/>
    </source>
</evidence>
<organism evidence="2 3">
    <name type="scientific">Endocarpon pusillum</name>
    <dbReference type="NCBI Taxonomy" id="364733"/>
    <lineage>
        <taxon>Eukaryota</taxon>
        <taxon>Fungi</taxon>
        <taxon>Dikarya</taxon>
        <taxon>Ascomycota</taxon>
        <taxon>Pezizomycotina</taxon>
        <taxon>Eurotiomycetes</taxon>
        <taxon>Chaetothyriomycetidae</taxon>
        <taxon>Verrucariales</taxon>
        <taxon>Verrucariaceae</taxon>
        <taxon>Endocarpon</taxon>
    </lineage>
</organism>
<comment type="caution">
    <text evidence="2">The sequence shown here is derived from an EMBL/GenBank/DDBJ whole genome shotgun (WGS) entry which is preliminary data.</text>
</comment>
<dbReference type="EMBL" id="JAACFV010000020">
    <property type="protein sequence ID" value="KAF7511415.1"/>
    <property type="molecule type" value="Genomic_DNA"/>
</dbReference>
<dbReference type="OrthoDB" id="2922289at2759"/>
<feature type="region of interest" description="Disordered" evidence="1">
    <location>
        <begin position="73"/>
        <end position="95"/>
    </location>
</feature>
<accession>A0A8H7AUL7</accession>
<name>A0A8H7AUL7_9EURO</name>
<dbReference type="PANTHER" id="PTHR40788:SF2">
    <property type="entry name" value="CLR5 DOMAIN-CONTAINING PROTEIN"/>
    <property type="match status" value="1"/>
</dbReference>